<evidence type="ECO:0000313" key="3">
    <source>
        <dbReference type="Proteomes" id="UP001610432"/>
    </source>
</evidence>
<evidence type="ECO:0000313" key="2">
    <source>
        <dbReference type="EMBL" id="KAL2866970.1"/>
    </source>
</evidence>
<feature type="region of interest" description="Disordered" evidence="1">
    <location>
        <begin position="68"/>
        <end position="90"/>
    </location>
</feature>
<organism evidence="2 3">
    <name type="scientific">Aspergillus lucknowensis</name>
    <dbReference type="NCBI Taxonomy" id="176173"/>
    <lineage>
        <taxon>Eukaryota</taxon>
        <taxon>Fungi</taxon>
        <taxon>Dikarya</taxon>
        <taxon>Ascomycota</taxon>
        <taxon>Pezizomycotina</taxon>
        <taxon>Eurotiomycetes</taxon>
        <taxon>Eurotiomycetidae</taxon>
        <taxon>Eurotiales</taxon>
        <taxon>Aspergillaceae</taxon>
        <taxon>Aspergillus</taxon>
        <taxon>Aspergillus subgen. Nidulantes</taxon>
    </lineage>
</organism>
<feature type="compositionally biased region" description="Basic and acidic residues" evidence="1">
    <location>
        <begin position="80"/>
        <end position="90"/>
    </location>
</feature>
<dbReference type="Proteomes" id="UP001610432">
    <property type="component" value="Unassembled WGS sequence"/>
</dbReference>
<accession>A0ABR4LR18</accession>
<dbReference type="EMBL" id="JBFXLQ010000021">
    <property type="protein sequence ID" value="KAL2866970.1"/>
    <property type="molecule type" value="Genomic_DNA"/>
</dbReference>
<dbReference type="RefSeq" id="XP_070885949.1">
    <property type="nucleotide sequence ID" value="XM_071024299.1"/>
</dbReference>
<feature type="compositionally biased region" description="Polar residues" evidence="1">
    <location>
        <begin position="68"/>
        <end position="79"/>
    </location>
</feature>
<keyword evidence="3" id="KW-1185">Reference proteome</keyword>
<evidence type="ECO:0000256" key="1">
    <source>
        <dbReference type="SAM" id="MobiDB-lite"/>
    </source>
</evidence>
<protein>
    <submittedName>
        <fullName evidence="2">Uncharacterized protein</fullName>
    </submittedName>
</protein>
<comment type="caution">
    <text evidence="2">The sequence shown here is derived from an EMBL/GenBank/DDBJ whole genome shotgun (WGS) entry which is preliminary data.</text>
</comment>
<proteinExistence type="predicted"/>
<sequence>MLRSVSLYIPLGLRKTEDLDSITDSITDSFSFRYLGNQLDPSFREAGPRDGPGIFLFFCSHRDFKSSTSSRACSWTNKNDPSRPPRSEKRALTTQVTLHNLMSTKHQNRKAPSGEGAPEHNLDQWDCAPMTSELNQSSVNVFHGLGKRERGTRKPLLNESIARSAIKIL</sequence>
<dbReference type="GeneID" id="98139371"/>
<reference evidence="2 3" key="1">
    <citation type="submission" date="2024-07" db="EMBL/GenBank/DDBJ databases">
        <title>Section-level genome sequencing and comparative genomics of Aspergillus sections Usti and Cavernicolus.</title>
        <authorList>
            <consortium name="Lawrence Berkeley National Laboratory"/>
            <person name="Nybo J.L."/>
            <person name="Vesth T.C."/>
            <person name="Theobald S."/>
            <person name="Frisvad J.C."/>
            <person name="Larsen T.O."/>
            <person name="Kjaerboelling I."/>
            <person name="Rothschild-Mancinelli K."/>
            <person name="Lyhne E.K."/>
            <person name="Kogle M.E."/>
            <person name="Barry K."/>
            <person name="Clum A."/>
            <person name="Na H."/>
            <person name="Ledsgaard L."/>
            <person name="Lin J."/>
            <person name="Lipzen A."/>
            <person name="Kuo A."/>
            <person name="Riley R."/>
            <person name="Mondo S."/>
            <person name="Labutti K."/>
            <person name="Haridas S."/>
            <person name="Pangalinan J."/>
            <person name="Salamov A.A."/>
            <person name="Simmons B.A."/>
            <person name="Magnuson J.K."/>
            <person name="Chen J."/>
            <person name="Drula E."/>
            <person name="Henrissat B."/>
            <person name="Wiebenga A."/>
            <person name="Lubbers R.J."/>
            <person name="Gomes A.C."/>
            <person name="Macurrencykelacurrency M.R."/>
            <person name="Stajich J."/>
            <person name="Grigoriev I.V."/>
            <person name="Mortensen U.H."/>
            <person name="De Vries R.P."/>
            <person name="Baker S.E."/>
            <person name="Andersen M.R."/>
        </authorList>
    </citation>
    <scope>NUCLEOTIDE SEQUENCE [LARGE SCALE GENOMIC DNA]</scope>
    <source>
        <strain evidence="2 3">CBS 449.75</strain>
    </source>
</reference>
<name>A0ABR4LR18_9EURO</name>
<gene>
    <name evidence="2" type="ORF">BJX67DRAFT_109487</name>
</gene>